<dbReference type="InterPro" id="IPR038670">
    <property type="entry name" value="HslJ-like_sf"/>
</dbReference>
<name>A0A840RBJ9_9NEIS</name>
<dbReference type="Proteomes" id="UP000543030">
    <property type="component" value="Unassembled WGS sequence"/>
</dbReference>
<gene>
    <name evidence="4" type="ORF">HNQ50_000664</name>
</gene>
<dbReference type="Gene3D" id="2.40.128.270">
    <property type="match status" value="1"/>
</dbReference>
<dbReference type="InterPro" id="IPR053147">
    <property type="entry name" value="Hsp_HslJ-like"/>
</dbReference>
<feature type="domain" description="DUF4377" evidence="3">
    <location>
        <begin position="160"/>
        <end position="232"/>
    </location>
</feature>
<evidence type="ECO:0000313" key="5">
    <source>
        <dbReference type="Proteomes" id="UP000543030"/>
    </source>
</evidence>
<dbReference type="InterPro" id="IPR025485">
    <property type="entry name" value="DUF4377"/>
</dbReference>
<protein>
    <submittedName>
        <fullName evidence="4">Heat shock protein HslJ</fullName>
    </submittedName>
</protein>
<feature type="chain" id="PRO_5032757709" evidence="1">
    <location>
        <begin position="26"/>
        <end position="238"/>
    </location>
</feature>
<organism evidence="4 5">
    <name type="scientific">Silvimonas terrae</name>
    <dbReference type="NCBI Taxonomy" id="300266"/>
    <lineage>
        <taxon>Bacteria</taxon>
        <taxon>Pseudomonadati</taxon>
        <taxon>Pseudomonadota</taxon>
        <taxon>Betaproteobacteria</taxon>
        <taxon>Neisseriales</taxon>
        <taxon>Chitinibacteraceae</taxon>
        <taxon>Silvimonas</taxon>
    </lineage>
</organism>
<evidence type="ECO:0000259" key="2">
    <source>
        <dbReference type="Pfam" id="PF03724"/>
    </source>
</evidence>
<keyword evidence="1" id="KW-0732">Signal</keyword>
<dbReference type="InterPro" id="IPR005184">
    <property type="entry name" value="DUF306_Meta_HslJ"/>
</dbReference>
<dbReference type="Pfam" id="PF14302">
    <property type="entry name" value="DUF4377"/>
    <property type="match status" value="1"/>
</dbReference>
<comment type="caution">
    <text evidence="4">The sequence shown here is derived from an EMBL/GenBank/DDBJ whole genome shotgun (WGS) entry which is preliminary data.</text>
</comment>
<feature type="signal peptide" evidence="1">
    <location>
        <begin position="1"/>
        <end position="25"/>
    </location>
</feature>
<evidence type="ECO:0000256" key="1">
    <source>
        <dbReference type="SAM" id="SignalP"/>
    </source>
</evidence>
<dbReference type="EMBL" id="JACHHN010000001">
    <property type="protein sequence ID" value="MBB5189954.1"/>
    <property type="molecule type" value="Genomic_DNA"/>
</dbReference>
<reference evidence="4 5" key="1">
    <citation type="submission" date="2020-08" db="EMBL/GenBank/DDBJ databases">
        <title>Genomic Encyclopedia of Type Strains, Phase IV (KMG-IV): sequencing the most valuable type-strain genomes for metagenomic binning, comparative biology and taxonomic classification.</title>
        <authorList>
            <person name="Goeker M."/>
        </authorList>
    </citation>
    <scope>NUCLEOTIDE SEQUENCE [LARGE SCALE GENOMIC DNA]</scope>
    <source>
        <strain evidence="4 5">DSM 18233</strain>
    </source>
</reference>
<dbReference type="PANTHER" id="PTHR35535:SF1">
    <property type="entry name" value="HEAT SHOCK PROTEIN HSLJ"/>
    <property type="match status" value="1"/>
</dbReference>
<proteinExistence type="predicted"/>
<dbReference type="Pfam" id="PF03724">
    <property type="entry name" value="META"/>
    <property type="match status" value="1"/>
</dbReference>
<dbReference type="PANTHER" id="PTHR35535">
    <property type="entry name" value="HEAT SHOCK PROTEIN HSLJ"/>
    <property type="match status" value="1"/>
</dbReference>
<keyword evidence="5" id="KW-1185">Reference proteome</keyword>
<keyword evidence="4" id="KW-0346">Stress response</keyword>
<sequence>MRIRTLFQATLFAGMVAATAVGAQARSLLDGEYQLQTWRVAGQTQTEQANKPVTLKIDGNHISGFSGCNRFMGQIQTLNGLKIGPLAGTRMACLDANVGTKESDVLKLLDTARYYELDTVGHLTFTTPNEDLLVFARTDGKPQPAAAAPAAPGGERVIQIAPETKTCSAGAGQMQCLQVRDSADQPWTLLYGGIDGFEYQPGTLYTLRIKETPVDNPPADGSSIKRSLVRVLTTLVER</sequence>
<evidence type="ECO:0000259" key="3">
    <source>
        <dbReference type="Pfam" id="PF14302"/>
    </source>
</evidence>
<evidence type="ECO:0000313" key="4">
    <source>
        <dbReference type="EMBL" id="MBB5189954.1"/>
    </source>
</evidence>
<accession>A0A840RBJ9</accession>
<dbReference type="AlphaFoldDB" id="A0A840RBJ9"/>
<dbReference type="RefSeq" id="WP_184097497.1">
    <property type="nucleotide sequence ID" value="NZ_JACHHN010000001.1"/>
</dbReference>
<feature type="domain" description="DUF306" evidence="2">
    <location>
        <begin position="28"/>
        <end position="135"/>
    </location>
</feature>